<proteinExistence type="predicted"/>
<dbReference type="EMBL" id="CP136594">
    <property type="protein sequence ID" value="WOE73785.1"/>
    <property type="molecule type" value="Genomic_DNA"/>
</dbReference>
<dbReference type="AlphaFoldDB" id="A0AA97I048"/>
<name>A0AA97I048_9SPHN</name>
<keyword evidence="5 11" id="KW-0378">Hydrolase</keyword>
<keyword evidence="3" id="KW-0645">Protease</keyword>
<feature type="transmembrane region" description="Helical" evidence="9">
    <location>
        <begin position="235"/>
        <end position="263"/>
    </location>
</feature>
<comment type="subcellular location">
    <subcellularLocation>
        <location evidence="1">Cell membrane</location>
        <topology evidence="1">Multi-pass membrane protein</topology>
    </subcellularLocation>
</comment>
<dbReference type="KEGG" id="acoa:RB602_07860"/>
<evidence type="ECO:0000256" key="8">
    <source>
        <dbReference type="SAM" id="MobiDB-lite"/>
    </source>
</evidence>
<keyword evidence="7 9" id="KW-0472">Membrane</keyword>
<evidence type="ECO:0000256" key="3">
    <source>
        <dbReference type="ARBA" id="ARBA00022670"/>
    </source>
</evidence>
<evidence type="ECO:0000256" key="2">
    <source>
        <dbReference type="ARBA" id="ARBA00022475"/>
    </source>
</evidence>
<dbReference type="InterPro" id="IPR026392">
    <property type="entry name" value="Exo/Archaeosortase_dom"/>
</dbReference>
<dbReference type="GO" id="GO:0006508">
    <property type="term" value="P:proteolysis"/>
    <property type="evidence" value="ECO:0007669"/>
    <property type="project" value="UniProtKB-KW"/>
</dbReference>
<keyword evidence="12" id="KW-1185">Reference proteome</keyword>
<evidence type="ECO:0000256" key="7">
    <source>
        <dbReference type="ARBA" id="ARBA00023136"/>
    </source>
</evidence>
<dbReference type="NCBIfam" id="TIGR02602">
    <property type="entry name" value="8TM_EpsH"/>
    <property type="match status" value="1"/>
</dbReference>
<dbReference type="NCBIfam" id="TIGR02914">
    <property type="entry name" value="EpsI_fam"/>
    <property type="match status" value="1"/>
</dbReference>
<dbReference type="GO" id="GO:0008233">
    <property type="term" value="F:peptidase activity"/>
    <property type="evidence" value="ECO:0007669"/>
    <property type="project" value="UniProtKB-KW"/>
</dbReference>
<feature type="transmembrane region" description="Helical" evidence="9">
    <location>
        <begin position="147"/>
        <end position="165"/>
    </location>
</feature>
<dbReference type="NCBIfam" id="TIGR04178">
    <property type="entry name" value="exo_archaeo"/>
    <property type="match status" value="1"/>
</dbReference>
<dbReference type="InterPro" id="IPR014263">
    <property type="entry name" value="Methanolan_biosynth_EpsI"/>
</dbReference>
<evidence type="ECO:0000313" key="11">
    <source>
        <dbReference type="EMBL" id="WOE73785.1"/>
    </source>
</evidence>
<reference evidence="11 12" key="1">
    <citation type="submission" date="2023-10" db="EMBL/GenBank/DDBJ databases">
        <title>Complete genome sequence of a Sphingomonadaceae bacterium.</title>
        <authorList>
            <person name="Yan C."/>
        </authorList>
    </citation>
    <scope>NUCLEOTIDE SEQUENCE [LARGE SCALE GENOMIC DNA]</scope>
    <source>
        <strain evidence="11 12">SCSIO 66989</strain>
    </source>
</reference>
<keyword evidence="4 9" id="KW-0812">Transmembrane</keyword>
<dbReference type="GO" id="GO:0005886">
    <property type="term" value="C:plasma membrane"/>
    <property type="evidence" value="ECO:0007669"/>
    <property type="project" value="UniProtKB-SubCell"/>
</dbReference>
<dbReference type="Proteomes" id="UP001302429">
    <property type="component" value="Chromosome"/>
</dbReference>
<feature type="transmembrane region" description="Helical" evidence="9">
    <location>
        <begin position="208"/>
        <end position="228"/>
    </location>
</feature>
<keyword evidence="6 9" id="KW-1133">Transmembrane helix</keyword>
<dbReference type="NCBIfam" id="TIGR03109">
    <property type="entry name" value="exosort_XrtA"/>
    <property type="match status" value="1"/>
</dbReference>
<dbReference type="Pfam" id="PF09721">
    <property type="entry name" value="Exosortase_EpsH"/>
    <property type="match status" value="1"/>
</dbReference>
<dbReference type="InterPro" id="IPR017540">
    <property type="entry name" value="Exosortase-1"/>
</dbReference>
<evidence type="ECO:0000256" key="4">
    <source>
        <dbReference type="ARBA" id="ARBA00022692"/>
    </source>
</evidence>
<dbReference type="RefSeq" id="WP_317080010.1">
    <property type="nucleotide sequence ID" value="NZ_CP136594.1"/>
</dbReference>
<dbReference type="InterPro" id="IPR019127">
    <property type="entry name" value="Exosortase"/>
</dbReference>
<feature type="region of interest" description="Disordered" evidence="8">
    <location>
        <begin position="1"/>
        <end position="24"/>
    </location>
</feature>
<feature type="transmembrane region" description="Helical" evidence="9">
    <location>
        <begin position="177"/>
        <end position="196"/>
    </location>
</feature>
<feature type="transmembrane region" description="Helical" evidence="9">
    <location>
        <begin position="275"/>
        <end position="296"/>
    </location>
</feature>
<protein>
    <submittedName>
        <fullName evidence="11">Exosortase A</fullName>
        <ecNumber evidence="11">3.4.22.-</ecNumber>
    </submittedName>
</protein>
<feature type="domain" description="Methanolan biosynthesis EpsI" evidence="10">
    <location>
        <begin position="327"/>
        <end position="513"/>
    </location>
</feature>
<evidence type="ECO:0000256" key="5">
    <source>
        <dbReference type="ARBA" id="ARBA00022801"/>
    </source>
</evidence>
<keyword evidence="2" id="KW-1003">Cell membrane</keyword>
<dbReference type="EC" id="3.4.22.-" evidence="11"/>
<evidence type="ECO:0000256" key="1">
    <source>
        <dbReference type="ARBA" id="ARBA00004651"/>
    </source>
</evidence>
<dbReference type="InterPro" id="IPR013426">
    <property type="entry name" value="EpsH-like"/>
</dbReference>
<evidence type="ECO:0000313" key="12">
    <source>
        <dbReference type="Proteomes" id="UP001302429"/>
    </source>
</evidence>
<evidence type="ECO:0000259" key="10">
    <source>
        <dbReference type="Pfam" id="PF11984"/>
    </source>
</evidence>
<feature type="transmembrane region" description="Helical" evidence="9">
    <location>
        <begin position="35"/>
        <end position="52"/>
    </location>
</feature>
<feature type="compositionally biased region" description="Basic and acidic residues" evidence="8">
    <location>
        <begin position="15"/>
        <end position="24"/>
    </location>
</feature>
<organism evidence="11 12">
    <name type="scientific">Alterisphingorhabdus coralli</name>
    <dbReference type="NCBI Taxonomy" id="3071408"/>
    <lineage>
        <taxon>Bacteria</taxon>
        <taxon>Pseudomonadati</taxon>
        <taxon>Pseudomonadota</taxon>
        <taxon>Alphaproteobacteria</taxon>
        <taxon>Sphingomonadales</taxon>
        <taxon>Sphingomonadaceae</taxon>
        <taxon>Alterisphingorhabdus (ex Yan et al. 2024)</taxon>
    </lineage>
</organism>
<gene>
    <name evidence="11" type="primary">xrtA</name>
    <name evidence="11" type="ORF">RB602_07860</name>
</gene>
<evidence type="ECO:0000256" key="6">
    <source>
        <dbReference type="ARBA" id="ARBA00022989"/>
    </source>
</evidence>
<feature type="transmembrane region" description="Helical" evidence="9">
    <location>
        <begin position="121"/>
        <end position="141"/>
    </location>
</feature>
<sequence>MSALSHPDSGSAAKGRADPSEADAKAASWSPPWRIAFQQLGLLALLLVVLFWRDLSDMALIWWDVSTYNHILLIPLILGWLVWQRSDALRQTAPGYAPLALLWVGLSALVWLLGEASGTALLRHGALVVMVQGAVVALLGWRAGKILWFPLFYGFFLVPVGEEIVPFLQTITADMSMVLLSWVGIPAFREGVFISTPTGYFEVAEACSGVKFLIAMIAYGVLVAHLCFERWSRRIIFLAACVILPIIANGIRAWGTIAIAHYYGLDFAVGFDHVFYGWFFFALVMIIIMGVAWPFFDRAIDAPFVTGQDKAATADTARRWMAPAVLILTVLLVAPVGWSLVMANARAEIAESITLPKIPEWQQVEYAPRADWSPQQKGAAHILLGSYSDTEGTKVDLFFALYDRQAEGEELIGYGQGAHDPASDWAWTANGETTQGLASQRLVAPGPMVRDAVTLYVYGDLTTQSASGIKLAMLGDRLLGSQKRAGVLIVSAEAVEEADAAQAVERFITEAGPLDSLALTIASGE</sequence>
<feature type="transmembrane region" description="Helical" evidence="9">
    <location>
        <begin position="59"/>
        <end position="83"/>
    </location>
</feature>
<feature type="transmembrane region" description="Helical" evidence="9">
    <location>
        <begin position="95"/>
        <end position="114"/>
    </location>
</feature>
<dbReference type="Pfam" id="PF11984">
    <property type="entry name" value="DUF3485"/>
    <property type="match status" value="1"/>
</dbReference>
<evidence type="ECO:0000256" key="9">
    <source>
        <dbReference type="SAM" id="Phobius"/>
    </source>
</evidence>
<feature type="transmembrane region" description="Helical" evidence="9">
    <location>
        <begin position="320"/>
        <end position="341"/>
    </location>
</feature>
<accession>A0AA97I048</accession>